<dbReference type="InterPro" id="IPR050775">
    <property type="entry name" value="FAD-binding_Monooxygenases"/>
</dbReference>
<accession>A0A0D2IN67</accession>
<evidence type="ECO:0000256" key="5">
    <source>
        <dbReference type="ARBA" id="ARBA00022857"/>
    </source>
</evidence>
<evidence type="ECO:0000313" key="9">
    <source>
        <dbReference type="Proteomes" id="UP000053789"/>
    </source>
</evidence>
<dbReference type="GO" id="GO:0004499">
    <property type="term" value="F:N,N-dimethylaniline monooxygenase activity"/>
    <property type="evidence" value="ECO:0007669"/>
    <property type="project" value="InterPro"/>
</dbReference>
<sequence length="578" mass="66408">MRRDIGEAQEAHIPHDGNNVDKRLMNGANSMIGVHGFMSSSSKDEHVDVLIIGAGFAGVYLLYQLRGRGFAVKVVEAGSDLGGVWHWNRYPGARVDSQYPVYCYSLPEVYEDWSWTTEFPDWEELQRYFQHVDKKLSIKKDTVFKTKVISADFDATTDVWTIKCDTGKIYYSQYLIASTGFAAKRYIPDYDGLDSFKGIMHHSSFWPTEPINVRGRRVGVLGSGSTGIQIAQEWAKEIGETGDLKLFQRTPNLCCPMRQKPLTPEQQKEDKTKYREWFNQRWNNYGGFLYQYRDSLTFDQTPEQRRALYEELWMMGGFRFLMNNYFDMTRDVKANREAYNFWRDKVRLRIKDPAKADLLAPMEPPHPFGAKRVALEQGFYDEFNKPNVNVFDIKTYPIIRFEPEGIRTSDGTLHKLDVIAIATGFDSITGGLKDISIKGLDGELLSSKWAKGTWTYLGMATARFPNFFFTYGPQAPTAFSNGPACIELQADWLVDLLVHMREMGYRRVDAQNDAEQQWRSTVNDLSARGLRHTTDSWYNGSNIPGKPREPLNYAGGLPLYRKTLTDVKDHNYKGFELQ</sequence>
<dbReference type="VEuPathDB" id="FungiDB:Z519_01823"/>
<reference evidence="8" key="1">
    <citation type="submission" date="2015-01" db="EMBL/GenBank/DDBJ databases">
        <title>The Genome Sequence of Cladophialophora bantiana CBS 173.52.</title>
        <authorList>
            <consortium name="The Broad Institute Genomics Platform"/>
            <person name="Cuomo C."/>
            <person name="de Hoog S."/>
            <person name="Gorbushina A."/>
            <person name="Stielow B."/>
            <person name="Teixiera M."/>
            <person name="Abouelleil A."/>
            <person name="Chapman S.B."/>
            <person name="Priest M."/>
            <person name="Young S.K."/>
            <person name="Wortman J."/>
            <person name="Nusbaum C."/>
            <person name="Birren B."/>
        </authorList>
    </citation>
    <scope>NUCLEOTIDE SEQUENCE [LARGE SCALE GENOMIC DNA]</scope>
    <source>
        <strain evidence="8">CBS 173.52</strain>
    </source>
</reference>
<keyword evidence="7" id="KW-0503">Monooxygenase</keyword>
<evidence type="ECO:0000256" key="1">
    <source>
        <dbReference type="ARBA" id="ARBA00001974"/>
    </source>
</evidence>
<dbReference type="SUPFAM" id="SSF51905">
    <property type="entry name" value="FAD/NAD(P)-binding domain"/>
    <property type="match status" value="2"/>
</dbReference>
<dbReference type="InterPro" id="IPR036188">
    <property type="entry name" value="FAD/NAD-bd_sf"/>
</dbReference>
<protein>
    <recommendedName>
        <fullName evidence="10">FAD/NAD(P)-binding domain-containing protein</fullName>
    </recommendedName>
</protein>
<comment type="similarity">
    <text evidence="2">Belongs to the FAD-binding monooxygenase family.</text>
</comment>
<dbReference type="AlphaFoldDB" id="A0A0D2IN67"/>
<gene>
    <name evidence="8" type="ORF">Z519_01823</name>
</gene>
<dbReference type="PANTHER" id="PTHR43098:SF3">
    <property type="entry name" value="L-ORNITHINE N(5)-MONOOXYGENASE-RELATED"/>
    <property type="match status" value="1"/>
</dbReference>
<dbReference type="RefSeq" id="XP_016624908.1">
    <property type="nucleotide sequence ID" value="XM_016759580.1"/>
</dbReference>
<dbReference type="Gene3D" id="3.50.50.60">
    <property type="entry name" value="FAD/NAD(P)-binding domain"/>
    <property type="match status" value="2"/>
</dbReference>
<dbReference type="GO" id="GO:0050660">
    <property type="term" value="F:flavin adenine dinucleotide binding"/>
    <property type="evidence" value="ECO:0007669"/>
    <property type="project" value="InterPro"/>
</dbReference>
<keyword evidence="6" id="KW-0560">Oxidoreductase</keyword>
<dbReference type="InterPro" id="IPR020946">
    <property type="entry name" value="Flavin_mOase-like"/>
</dbReference>
<dbReference type="HOGENOM" id="CLU_006937_8_0_1"/>
<dbReference type="GeneID" id="27694751"/>
<dbReference type="GO" id="GO:0050661">
    <property type="term" value="F:NADP binding"/>
    <property type="evidence" value="ECO:0007669"/>
    <property type="project" value="InterPro"/>
</dbReference>
<evidence type="ECO:0008006" key="10">
    <source>
        <dbReference type="Google" id="ProtNLM"/>
    </source>
</evidence>
<evidence type="ECO:0000256" key="7">
    <source>
        <dbReference type="ARBA" id="ARBA00023033"/>
    </source>
</evidence>
<name>A0A0D2IN67_CLAB1</name>
<keyword evidence="4" id="KW-0274">FAD</keyword>
<comment type="cofactor">
    <cofactor evidence="1">
        <name>FAD</name>
        <dbReference type="ChEBI" id="CHEBI:57692"/>
    </cofactor>
</comment>
<evidence type="ECO:0000256" key="6">
    <source>
        <dbReference type="ARBA" id="ARBA00023002"/>
    </source>
</evidence>
<dbReference type="OrthoDB" id="66881at2759"/>
<dbReference type="Proteomes" id="UP000053789">
    <property type="component" value="Unassembled WGS sequence"/>
</dbReference>
<keyword evidence="9" id="KW-1185">Reference proteome</keyword>
<organism evidence="8 9">
    <name type="scientific">Cladophialophora bantiana (strain ATCC 10958 / CBS 173.52 / CDC B-1940 / NIH 8579)</name>
    <name type="common">Xylohypha bantiana</name>
    <dbReference type="NCBI Taxonomy" id="1442370"/>
    <lineage>
        <taxon>Eukaryota</taxon>
        <taxon>Fungi</taxon>
        <taxon>Dikarya</taxon>
        <taxon>Ascomycota</taxon>
        <taxon>Pezizomycotina</taxon>
        <taxon>Eurotiomycetes</taxon>
        <taxon>Chaetothyriomycetidae</taxon>
        <taxon>Chaetothyriales</taxon>
        <taxon>Herpotrichiellaceae</taxon>
        <taxon>Cladophialophora</taxon>
    </lineage>
</organism>
<dbReference type="EMBL" id="KN846981">
    <property type="protein sequence ID" value="KIW98239.1"/>
    <property type="molecule type" value="Genomic_DNA"/>
</dbReference>
<evidence type="ECO:0000313" key="8">
    <source>
        <dbReference type="EMBL" id="KIW98239.1"/>
    </source>
</evidence>
<dbReference type="PANTHER" id="PTHR43098">
    <property type="entry name" value="L-ORNITHINE N(5)-MONOOXYGENASE-RELATED"/>
    <property type="match status" value="1"/>
</dbReference>
<evidence type="ECO:0000256" key="3">
    <source>
        <dbReference type="ARBA" id="ARBA00022630"/>
    </source>
</evidence>
<keyword evidence="5" id="KW-0521">NADP</keyword>
<evidence type="ECO:0000256" key="4">
    <source>
        <dbReference type="ARBA" id="ARBA00022827"/>
    </source>
</evidence>
<proteinExistence type="inferred from homology"/>
<evidence type="ECO:0000256" key="2">
    <source>
        <dbReference type="ARBA" id="ARBA00010139"/>
    </source>
</evidence>
<dbReference type="Pfam" id="PF00743">
    <property type="entry name" value="FMO-like"/>
    <property type="match status" value="1"/>
</dbReference>
<keyword evidence="3" id="KW-0285">Flavoprotein</keyword>